<evidence type="ECO:0008006" key="4">
    <source>
        <dbReference type="Google" id="ProtNLM"/>
    </source>
</evidence>
<name>K0PTN7_9HYPH</name>
<comment type="caution">
    <text evidence="2">The sequence shown here is derived from an EMBL/GenBank/DDBJ whole genome shotgun (WGS) entry which is preliminary data.</text>
</comment>
<keyword evidence="1" id="KW-1133">Transmembrane helix</keyword>
<evidence type="ECO:0000313" key="2">
    <source>
        <dbReference type="EMBL" id="CCM77168.1"/>
    </source>
</evidence>
<sequence length="93" mass="10464">MTEGEIGWLTAIIVGFCAGWMADHFMHTHLPFGWAAIGVSGAFVLNAIAKRYGYHWGGWLTFLLLGFFGACLLLIPVRIYIVRTRVPRPPDDW</sequence>
<evidence type="ECO:0000256" key="1">
    <source>
        <dbReference type="SAM" id="Phobius"/>
    </source>
</evidence>
<accession>K0PTN7</accession>
<protein>
    <recommendedName>
        <fullName evidence="4">Transmembrane protein</fullName>
    </recommendedName>
</protein>
<feature type="transmembrane region" description="Helical" evidence="1">
    <location>
        <begin position="54"/>
        <end position="75"/>
    </location>
</feature>
<organism evidence="2 3">
    <name type="scientific">Rhizobium mesoamericanum STM3625</name>
    <dbReference type="NCBI Taxonomy" id="1211777"/>
    <lineage>
        <taxon>Bacteria</taxon>
        <taxon>Pseudomonadati</taxon>
        <taxon>Pseudomonadota</taxon>
        <taxon>Alphaproteobacteria</taxon>
        <taxon>Hyphomicrobiales</taxon>
        <taxon>Rhizobiaceae</taxon>
        <taxon>Rhizobium/Agrobacterium group</taxon>
        <taxon>Rhizobium</taxon>
    </lineage>
</organism>
<evidence type="ECO:0000313" key="3">
    <source>
        <dbReference type="Proteomes" id="UP000009319"/>
    </source>
</evidence>
<dbReference type="STRING" id="1211777.BN77_4222"/>
<proteinExistence type="predicted"/>
<dbReference type="AlphaFoldDB" id="K0PTN7"/>
<dbReference type="HOGENOM" id="CLU_160040_0_2_5"/>
<keyword evidence="3" id="KW-1185">Reference proteome</keyword>
<dbReference type="Proteomes" id="UP000009319">
    <property type="component" value="Unassembled WGS sequence"/>
</dbReference>
<dbReference type="eggNOG" id="COG2261">
    <property type="taxonomic scope" value="Bacteria"/>
</dbReference>
<keyword evidence="1" id="KW-0472">Membrane</keyword>
<dbReference type="EMBL" id="CANI01000028">
    <property type="protein sequence ID" value="CCM77168.1"/>
    <property type="molecule type" value="Genomic_DNA"/>
</dbReference>
<keyword evidence="1" id="KW-0812">Transmembrane</keyword>
<feature type="transmembrane region" description="Helical" evidence="1">
    <location>
        <begin position="6"/>
        <end position="22"/>
    </location>
</feature>
<feature type="transmembrane region" description="Helical" evidence="1">
    <location>
        <begin position="29"/>
        <end position="48"/>
    </location>
</feature>
<gene>
    <name evidence="2" type="ORF">BN77_4222</name>
</gene>
<dbReference type="RefSeq" id="WP_007535137.1">
    <property type="nucleotide sequence ID" value="NZ_HF536772.1"/>
</dbReference>
<reference evidence="2 3" key="1">
    <citation type="journal article" date="2013" name="Genome Announc.">
        <title>Draft Genome Sequence of Rhizobium mesoamericanum STM3625, a Nitrogen-Fixing Symbiont of Mimosa pudica Isolated in French Guiana (South America).</title>
        <authorList>
            <person name="Moulin L."/>
            <person name="Mornico D."/>
            <person name="Melkonian R."/>
            <person name="Klonowska A."/>
        </authorList>
    </citation>
    <scope>NUCLEOTIDE SEQUENCE [LARGE SCALE GENOMIC DNA]</scope>
    <source>
        <strain evidence="2 3">STM3625</strain>
    </source>
</reference>